<gene>
    <name evidence="1" type="ORF">LQG66_11015</name>
</gene>
<dbReference type="EMBL" id="CP088156">
    <property type="protein sequence ID" value="UFZ06791.1"/>
    <property type="molecule type" value="Genomic_DNA"/>
</dbReference>
<dbReference type="InterPro" id="IPR022268">
    <property type="entry name" value="CHP03809"/>
</dbReference>
<protein>
    <submittedName>
        <fullName evidence="1">TIGR03809 family protein</fullName>
    </submittedName>
</protein>
<accession>A0ABY3RIX0</accession>
<evidence type="ECO:0000313" key="2">
    <source>
        <dbReference type="Proteomes" id="UP001431010"/>
    </source>
</evidence>
<reference evidence="1" key="1">
    <citation type="journal article" date="2024" name="Antonie Van Leeuwenhoek">
        <title>Bradyrhizobium ontarionense sp. nov., a novel bacterial symbiont isolated from Aeschynomene indica (Indian jointvetch), harbours photosynthesis, nitrogen fixation and nitrous oxide (N2O) reductase genes.</title>
        <authorList>
            <person name="Bromfield E.S.P."/>
            <person name="Cloutier S."/>
        </authorList>
    </citation>
    <scope>NUCLEOTIDE SEQUENCE</scope>
    <source>
        <strain evidence="1">A19</strain>
    </source>
</reference>
<dbReference type="Proteomes" id="UP001431010">
    <property type="component" value="Chromosome"/>
</dbReference>
<sequence>MTHRPDVACSRELAARWCALAERRLDHLTELFQSGRWRRYYTEQSLLDDIRHAKAAVQAWKALSVEPEAVSIVPSQTPSVVAAVPPAPTRPAVSETIAYRPIELPRSLETILAESEIIVQAEIELAGDDLEPDYVIEPDYVVEEDIAPEPTAAAPRIDMAALEQALSIGIGHEVEDHEPMVDLDAIERRYPALAHAY</sequence>
<name>A0ABY3RIX0_9BRAD</name>
<organism evidence="1 2">
    <name type="scientific">Bradyrhizobium ontarionense</name>
    <dbReference type="NCBI Taxonomy" id="2898149"/>
    <lineage>
        <taxon>Bacteria</taxon>
        <taxon>Pseudomonadati</taxon>
        <taxon>Pseudomonadota</taxon>
        <taxon>Alphaproteobacteria</taxon>
        <taxon>Hyphomicrobiales</taxon>
        <taxon>Nitrobacteraceae</taxon>
        <taxon>Bradyrhizobium</taxon>
    </lineage>
</organism>
<keyword evidence="2" id="KW-1185">Reference proteome</keyword>
<dbReference type="RefSeq" id="WP_231326248.1">
    <property type="nucleotide sequence ID" value="NZ_CP088156.1"/>
</dbReference>
<proteinExistence type="predicted"/>
<evidence type="ECO:0000313" key="1">
    <source>
        <dbReference type="EMBL" id="UFZ06791.1"/>
    </source>
</evidence>
<dbReference type="NCBIfam" id="TIGR03809">
    <property type="entry name" value="TIGR03809 family protein"/>
    <property type="match status" value="1"/>
</dbReference>